<evidence type="ECO:0000259" key="1">
    <source>
        <dbReference type="Pfam" id="PF09331"/>
    </source>
</evidence>
<name>A0A6J1CKH8_MOMCH</name>
<accession>A0A6J1CKH8</accession>
<dbReference type="PANTHER" id="PTHR48449:SF1">
    <property type="entry name" value="DUF1985 DOMAIN-CONTAINING PROTEIN"/>
    <property type="match status" value="1"/>
</dbReference>
<organism evidence="2 3">
    <name type="scientific">Momordica charantia</name>
    <name type="common">Bitter gourd</name>
    <name type="synonym">Balsam pear</name>
    <dbReference type="NCBI Taxonomy" id="3673"/>
    <lineage>
        <taxon>Eukaryota</taxon>
        <taxon>Viridiplantae</taxon>
        <taxon>Streptophyta</taxon>
        <taxon>Embryophyta</taxon>
        <taxon>Tracheophyta</taxon>
        <taxon>Spermatophyta</taxon>
        <taxon>Magnoliopsida</taxon>
        <taxon>eudicotyledons</taxon>
        <taxon>Gunneridae</taxon>
        <taxon>Pentapetalae</taxon>
        <taxon>rosids</taxon>
        <taxon>fabids</taxon>
        <taxon>Cucurbitales</taxon>
        <taxon>Cucurbitaceae</taxon>
        <taxon>Momordiceae</taxon>
        <taxon>Momordica</taxon>
    </lineage>
</organism>
<dbReference type="KEGG" id="mcha:111011977"/>
<gene>
    <name evidence="3" type="primary">LOC111011977</name>
</gene>
<dbReference type="Proteomes" id="UP000504603">
    <property type="component" value="Unplaced"/>
</dbReference>
<keyword evidence="2" id="KW-1185">Reference proteome</keyword>
<sequence length="228" mass="26323">MEMVPKIPPSSYRSSNLTCLSHIGSTVKAIKSKLTPRQLSMFRKTIFGHLLDVELVLNGPLLHNLLLRELENSRADVITMDVLGNRVSFGFSEFCLITGLKDSRRPIRKDTSPKRLRKLYFDDKVDILLSEFEARYMVMQFEDDIDAVKISMLLFVELVLFGKDRTLKLDNSLLGVVDDLEVCCNYDWAEMSFEKTIKSLKRVLTKKGRDERLRKTYSLFGDTKQYPV</sequence>
<evidence type="ECO:0000313" key="3">
    <source>
        <dbReference type="RefSeq" id="XP_022141672.1"/>
    </source>
</evidence>
<dbReference type="PANTHER" id="PTHR48449">
    <property type="entry name" value="DUF1985 DOMAIN-CONTAINING PROTEIN"/>
    <property type="match status" value="1"/>
</dbReference>
<evidence type="ECO:0000313" key="2">
    <source>
        <dbReference type="Proteomes" id="UP000504603"/>
    </source>
</evidence>
<dbReference type="Pfam" id="PF09331">
    <property type="entry name" value="DUF1985"/>
    <property type="match status" value="1"/>
</dbReference>
<reference evidence="3" key="1">
    <citation type="submission" date="2025-08" db="UniProtKB">
        <authorList>
            <consortium name="RefSeq"/>
        </authorList>
    </citation>
    <scope>IDENTIFICATION</scope>
    <source>
        <strain evidence="3">OHB3-1</strain>
    </source>
</reference>
<dbReference type="RefSeq" id="XP_022141672.1">
    <property type="nucleotide sequence ID" value="XM_022285980.1"/>
</dbReference>
<proteinExistence type="predicted"/>
<dbReference type="AlphaFoldDB" id="A0A6J1CKH8"/>
<dbReference type="OrthoDB" id="1930729at2759"/>
<dbReference type="GeneID" id="111011977"/>
<dbReference type="InterPro" id="IPR015410">
    <property type="entry name" value="DUF1985"/>
</dbReference>
<protein>
    <submittedName>
        <fullName evidence="3">Uncharacterized protein LOC111011977</fullName>
    </submittedName>
</protein>
<feature type="domain" description="DUF1985" evidence="1">
    <location>
        <begin position="66"/>
        <end position="199"/>
    </location>
</feature>